<dbReference type="Pfam" id="PF00528">
    <property type="entry name" value="BPD_transp_1"/>
    <property type="match status" value="1"/>
</dbReference>
<keyword evidence="6 9" id="KW-0812">Transmembrane</keyword>
<comment type="caution">
    <text evidence="13">The sequence shown here is derived from an EMBL/GenBank/DDBJ whole genome shotgun (WGS) entry which is preliminary data.</text>
</comment>
<dbReference type="SUPFAM" id="SSF161098">
    <property type="entry name" value="MetI-like"/>
    <property type="match status" value="1"/>
</dbReference>
<dbReference type="Gene3D" id="3.10.650.10">
    <property type="entry name" value="MalF N-terminal region-like"/>
    <property type="match status" value="1"/>
</dbReference>
<evidence type="ECO:0000256" key="11">
    <source>
        <dbReference type="SAM" id="MobiDB-lite"/>
    </source>
</evidence>
<feature type="transmembrane region" description="Helical" evidence="9">
    <location>
        <begin position="56"/>
        <end position="74"/>
    </location>
</feature>
<dbReference type="PROSITE" id="PS50928">
    <property type="entry name" value="ABC_TM1"/>
    <property type="match status" value="1"/>
</dbReference>
<feature type="region of interest" description="Disordered" evidence="11">
    <location>
        <begin position="1"/>
        <end position="20"/>
    </location>
</feature>
<feature type="transmembrane region" description="Helical" evidence="9">
    <location>
        <begin position="498"/>
        <end position="520"/>
    </location>
</feature>
<dbReference type="InterPro" id="IPR035277">
    <property type="entry name" value="MalF_N"/>
</dbReference>
<dbReference type="AlphaFoldDB" id="A0A2A9D239"/>
<dbReference type="CDD" id="cd06261">
    <property type="entry name" value="TM_PBP2"/>
    <property type="match status" value="1"/>
</dbReference>
<feature type="transmembrane region" description="Helical" evidence="9">
    <location>
        <begin position="430"/>
        <end position="450"/>
    </location>
</feature>
<keyword evidence="7 9" id="KW-1133">Transmembrane helix</keyword>
<keyword evidence="3 9" id="KW-0813">Transport</keyword>
<feature type="domain" description="ABC transmembrane type-1" evidence="12">
    <location>
        <begin position="297"/>
        <end position="519"/>
    </location>
</feature>
<dbReference type="Gene3D" id="1.10.3720.10">
    <property type="entry name" value="MetI-like"/>
    <property type="match status" value="1"/>
</dbReference>
<evidence type="ECO:0000313" key="13">
    <source>
        <dbReference type="EMBL" id="PFG19920.1"/>
    </source>
</evidence>
<reference evidence="13 14" key="1">
    <citation type="submission" date="2017-10" db="EMBL/GenBank/DDBJ databases">
        <title>Sequencing the genomes of 1000 actinobacteria strains.</title>
        <authorList>
            <person name="Klenk H.-P."/>
        </authorList>
    </citation>
    <scope>NUCLEOTIDE SEQUENCE [LARGE SCALE GENOMIC DNA]</scope>
    <source>
        <strain evidence="13 14">DSM 21801</strain>
    </source>
</reference>
<evidence type="ECO:0000256" key="9">
    <source>
        <dbReference type="RuleBase" id="RU363032"/>
    </source>
</evidence>
<feature type="transmembrane region" description="Helical" evidence="9">
    <location>
        <begin position="296"/>
        <end position="320"/>
    </location>
</feature>
<comment type="similarity">
    <text evidence="2 10">Belongs to the binding-protein-dependent transport system permease family. MalFG subfamily.</text>
</comment>
<keyword evidence="8 9" id="KW-0472">Membrane</keyword>
<dbReference type="InterPro" id="IPR047103">
    <property type="entry name" value="MalF_P2_sf"/>
</dbReference>
<dbReference type="SUPFAM" id="SSF160964">
    <property type="entry name" value="MalF N-terminal region-like"/>
    <property type="match status" value="1"/>
</dbReference>
<evidence type="ECO:0000256" key="8">
    <source>
        <dbReference type="ARBA" id="ARBA00023136"/>
    </source>
</evidence>
<dbReference type="GO" id="GO:0015423">
    <property type="term" value="F:ABC-type maltose transporter activity"/>
    <property type="evidence" value="ECO:0007669"/>
    <property type="project" value="TreeGrafter"/>
</dbReference>
<evidence type="ECO:0000256" key="7">
    <source>
        <dbReference type="ARBA" id="ARBA00022989"/>
    </source>
</evidence>
<evidence type="ECO:0000259" key="12">
    <source>
        <dbReference type="PROSITE" id="PS50928"/>
    </source>
</evidence>
<evidence type="ECO:0000256" key="3">
    <source>
        <dbReference type="ARBA" id="ARBA00022448"/>
    </source>
</evidence>
<dbReference type="InterPro" id="IPR032550">
    <property type="entry name" value="TM_PBP2_N"/>
</dbReference>
<keyword evidence="14" id="KW-1185">Reference proteome</keyword>
<evidence type="ECO:0000313" key="14">
    <source>
        <dbReference type="Proteomes" id="UP000224915"/>
    </source>
</evidence>
<feature type="transmembrane region" description="Helical" evidence="9">
    <location>
        <begin position="86"/>
        <end position="106"/>
    </location>
</feature>
<dbReference type="InterPro" id="IPR000515">
    <property type="entry name" value="MetI-like"/>
</dbReference>
<dbReference type="Gene3D" id="1.20.58.370">
    <property type="entry name" value="MalF N-terminal region-like"/>
    <property type="match status" value="1"/>
</dbReference>
<feature type="transmembrane region" description="Helical" evidence="9">
    <location>
        <begin position="28"/>
        <end position="50"/>
    </location>
</feature>
<evidence type="ECO:0000256" key="1">
    <source>
        <dbReference type="ARBA" id="ARBA00004651"/>
    </source>
</evidence>
<comment type="subcellular location">
    <subcellularLocation>
        <location evidence="1 9">Cell membrane</location>
        <topology evidence="1 9">Multi-pass membrane protein</topology>
    </subcellularLocation>
</comment>
<dbReference type="RefSeq" id="WP_245866866.1">
    <property type="nucleotide sequence ID" value="NZ_PDJD01000001.1"/>
</dbReference>
<keyword evidence="4 10" id="KW-1003">Cell membrane</keyword>
<evidence type="ECO:0000256" key="2">
    <source>
        <dbReference type="ARBA" id="ARBA00009047"/>
    </source>
</evidence>
<sequence>MSSPSTLEKPRTSRPRPQSHATNFGKGFLVKLALMAAVNAFGIFIILAALQQDSMGILWVMVGLLVAANWVFFARRTLALKYVFPGLVFLLIFQLFTMGYTLYVSFTNYGQGHNSTKDQAITALLQQNEVRLPDSPAYPLAVVQQGGELGFAVLEDDTVEVGTAEDPLSVVDDAVVTDGAITEVPGWDILDRQAIIADQQAVVDLRVSIDEDPESGSIRTTDGRTGYVYTSTLEWDPEADTMTNTETGVVYTPNDEGQFEAEDGSKLNVGWRVTVGLENYTEAFTNPTLAGYFYQITAWTFVQAFLSVALTFLLGLLVAIAMNKPGMRGQKVYRSLLILPYAIPGFISALIFAGLFNTRFGAINQILLGGAEIPWLTDPFLAKFTILFVNLWLGYPYMFLITTGALQALPGDVMEAAKIDGAGPLRTWRSITLPLLLVSTAPLLISSFAFNFNNFTLIYMLTGGGPSFSPTTSLGHTDILISMVYKISGISGGEPTNYGLASALSIMIFVIVGVISAIAFRQTRKLEEVN</sequence>
<evidence type="ECO:0000256" key="5">
    <source>
        <dbReference type="ARBA" id="ARBA00022597"/>
    </source>
</evidence>
<keyword evidence="5 10" id="KW-0762">Sugar transport</keyword>
<dbReference type="GO" id="GO:1990060">
    <property type="term" value="C:maltose transport complex"/>
    <property type="evidence" value="ECO:0007669"/>
    <property type="project" value="TreeGrafter"/>
</dbReference>
<gene>
    <name evidence="13" type="ORF">ATL40_1497</name>
</gene>
<dbReference type="InterPro" id="IPR035906">
    <property type="entry name" value="MetI-like_sf"/>
</dbReference>
<feature type="transmembrane region" description="Helical" evidence="9">
    <location>
        <begin position="384"/>
        <end position="409"/>
    </location>
</feature>
<evidence type="ECO:0000256" key="4">
    <source>
        <dbReference type="ARBA" id="ARBA00022475"/>
    </source>
</evidence>
<proteinExistence type="inferred from homology"/>
<feature type="transmembrane region" description="Helical" evidence="9">
    <location>
        <begin position="332"/>
        <end position="356"/>
    </location>
</feature>
<accession>A0A2A9D239</accession>
<dbReference type="PANTHER" id="PTHR47314:SF1">
    <property type="entry name" value="MALTOSE_MALTODEXTRIN TRANSPORT SYSTEM PERMEASE PROTEIN MALF"/>
    <property type="match status" value="1"/>
</dbReference>
<dbReference type="PANTHER" id="PTHR47314">
    <property type="entry name" value="MALTOSE/MALTODEXTRIN TRANSPORT SYSTEM PERMEASE PROTEIN MALF"/>
    <property type="match status" value="1"/>
</dbReference>
<organism evidence="13 14">
    <name type="scientific">Serinibacter salmoneus</name>
    <dbReference type="NCBI Taxonomy" id="556530"/>
    <lineage>
        <taxon>Bacteria</taxon>
        <taxon>Bacillati</taxon>
        <taxon>Actinomycetota</taxon>
        <taxon>Actinomycetes</taxon>
        <taxon>Micrococcales</taxon>
        <taxon>Beutenbergiaceae</taxon>
        <taxon>Serinibacter</taxon>
    </lineage>
</organism>
<protein>
    <recommendedName>
        <fullName evidence="10">Maltose/maltodextrin transport system permease protein</fullName>
    </recommendedName>
</protein>
<dbReference type="Gene3D" id="2.40.430.10">
    <property type="entry name" value="D-maltodextrin-binding protein, MBP"/>
    <property type="match status" value="1"/>
</dbReference>
<dbReference type="Proteomes" id="UP000224915">
    <property type="component" value="Unassembled WGS sequence"/>
</dbReference>
<dbReference type="GO" id="GO:0042956">
    <property type="term" value="P:maltodextrin transmembrane transport"/>
    <property type="evidence" value="ECO:0007669"/>
    <property type="project" value="TreeGrafter"/>
</dbReference>
<comment type="function">
    <text evidence="10">Part of the ABC transporter complex MalEFGK involved in maltose/maltodextrin import. Probably responsible for the translocation of the substrate across the membrane.</text>
</comment>
<dbReference type="Pfam" id="PF16296">
    <property type="entry name" value="TM_PBP2_N"/>
    <property type="match status" value="1"/>
</dbReference>
<evidence type="ECO:0000256" key="6">
    <source>
        <dbReference type="ARBA" id="ARBA00022692"/>
    </source>
</evidence>
<name>A0A2A9D239_9MICO</name>
<dbReference type="EMBL" id="PDJD01000001">
    <property type="protein sequence ID" value="PFG19920.1"/>
    <property type="molecule type" value="Genomic_DNA"/>
</dbReference>
<evidence type="ECO:0000256" key="10">
    <source>
        <dbReference type="RuleBase" id="RU367050"/>
    </source>
</evidence>